<dbReference type="GO" id="GO:0008757">
    <property type="term" value="F:S-adenosylmethionine-dependent methyltransferase activity"/>
    <property type="evidence" value="ECO:0007669"/>
    <property type="project" value="InterPro"/>
</dbReference>
<keyword evidence="2" id="KW-0489">Methyltransferase</keyword>
<name>A0AAU8LZG0_9BACT</name>
<proteinExistence type="predicted"/>
<sequence>MKYVKEPIKTYWNKRSSSYGLDKDKSSSIAETWSAVLHDLVENGAGKKALDVGTGTGQFAVYLANKGFEVTGVDLSEEMIATARQNAAQEGLPIRFQTGDAEHLDFADESFDVVVSRNLLWTLPHPDLALKEWQRVLKPGGKLVVSDGFWMNSTWKSVPRLAMNMFRERFSDTSRRSMHFFWSYSKVKRSLPFYAGLNASDAVQLLEQASFKEIGCYDTACFATHPYQKHQAKPKEPSFFIVHAGK</sequence>
<keyword evidence="2" id="KW-0808">Transferase</keyword>
<evidence type="ECO:0000259" key="1">
    <source>
        <dbReference type="Pfam" id="PF08241"/>
    </source>
</evidence>
<protein>
    <submittedName>
        <fullName evidence="2">Class I SAM-dependent methyltransferase</fullName>
        <ecNumber evidence="2">2.1.-.-</ecNumber>
    </submittedName>
</protein>
<reference evidence="2" key="2">
    <citation type="submission" date="2024-06" db="EMBL/GenBank/DDBJ databases">
        <authorList>
            <person name="Plum-Jensen L.E."/>
            <person name="Schramm A."/>
            <person name="Marshall I.P.G."/>
        </authorList>
    </citation>
    <scope>NUCLEOTIDE SEQUENCE</scope>
    <source>
        <strain evidence="2">Rat1</strain>
    </source>
</reference>
<dbReference type="InterPro" id="IPR013216">
    <property type="entry name" value="Methyltransf_11"/>
</dbReference>
<dbReference type="CDD" id="cd02440">
    <property type="entry name" value="AdoMet_MTases"/>
    <property type="match status" value="1"/>
</dbReference>
<dbReference type="Pfam" id="PF08241">
    <property type="entry name" value="Methyltransf_11"/>
    <property type="match status" value="1"/>
</dbReference>
<accession>A0AAU8LZG0</accession>
<dbReference type="KEGG" id="eaj:Q3M24_06465"/>
<organism evidence="2">
    <name type="scientific">Candidatus Electrothrix aestuarii</name>
    <dbReference type="NCBI Taxonomy" id="3062594"/>
    <lineage>
        <taxon>Bacteria</taxon>
        <taxon>Pseudomonadati</taxon>
        <taxon>Thermodesulfobacteriota</taxon>
        <taxon>Desulfobulbia</taxon>
        <taxon>Desulfobulbales</taxon>
        <taxon>Desulfobulbaceae</taxon>
        <taxon>Candidatus Electrothrix</taxon>
    </lineage>
</organism>
<reference evidence="2" key="1">
    <citation type="journal article" date="2024" name="Syst. Appl. Microbiol.">
        <title>First single-strain enrichments of Electrothrix cable bacteria, description of E. aestuarii sp. nov. and E. rattekaaiensis sp. nov., and proposal of a cable bacteria taxonomy following the rules of the SeqCode.</title>
        <authorList>
            <person name="Plum-Jensen L.E."/>
            <person name="Schramm A."/>
            <person name="Marshall I.P.G."/>
        </authorList>
    </citation>
    <scope>NUCLEOTIDE SEQUENCE</scope>
    <source>
        <strain evidence="2">Rat1</strain>
    </source>
</reference>
<feature type="domain" description="Methyltransferase type 11" evidence="1">
    <location>
        <begin position="50"/>
        <end position="145"/>
    </location>
</feature>
<dbReference type="Gene3D" id="3.40.50.150">
    <property type="entry name" value="Vaccinia Virus protein VP39"/>
    <property type="match status" value="1"/>
</dbReference>
<dbReference type="SUPFAM" id="SSF53335">
    <property type="entry name" value="S-adenosyl-L-methionine-dependent methyltransferases"/>
    <property type="match status" value="1"/>
</dbReference>
<dbReference type="GO" id="GO:0032259">
    <property type="term" value="P:methylation"/>
    <property type="evidence" value="ECO:0007669"/>
    <property type="project" value="UniProtKB-KW"/>
</dbReference>
<dbReference type="EMBL" id="CP159373">
    <property type="protein sequence ID" value="XCN74383.1"/>
    <property type="molecule type" value="Genomic_DNA"/>
</dbReference>
<dbReference type="InterPro" id="IPR029063">
    <property type="entry name" value="SAM-dependent_MTases_sf"/>
</dbReference>
<dbReference type="PANTHER" id="PTHR43591">
    <property type="entry name" value="METHYLTRANSFERASE"/>
    <property type="match status" value="1"/>
</dbReference>
<dbReference type="AlphaFoldDB" id="A0AAU8LZG0"/>
<dbReference type="EC" id="2.1.-.-" evidence="2"/>
<evidence type="ECO:0000313" key="2">
    <source>
        <dbReference type="EMBL" id="XCN74383.1"/>
    </source>
</evidence>
<gene>
    <name evidence="2" type="ORF">Q3M24_06465</name>
</gene>